<reference evidence="2 3" key="1">
    <citation type="submission" date="2020-04" db="EMBL/GenBank/DDBJ databases">
        <title>Metagenomic profiling of ammonia- and methane-oxidizing microorganisms in a Dutch drinking water treatment plant.</title>
        <authorList>
            <person name="Poghosyan L."/>
            <person name="Leucker S."/>
        </authorList>
    </citation>
    <scope>NUCLEOTIDE SEQUENCE [LARGE SCALE GENOMIC DNA]</scope>
    <source>
        <strain evidence="2">S-RSF-IL-03</strain>
    </source>
</reference>
<feature type="transmembrane region" description="Helical" evidence="1">
    <location>
        <begin position="472"/>
        <end position="492"/>
    </location>
</feature>
<feature type="transmembrane region" description="Helical" evidence="1">
    <location>
        <begin position="440"/>
        <end position="460"/>
    </location>
</feature>
<feature type="transmembrane region" description="Helical" evidence="1">
    <location>
        <begin position="267"/>
        <end position="288"/>
    </location>
</feature>
<protein>
    <submittedName>
        <fullName evidence="2">Uncharacterized protein</fullName>
    </submittedName>
</protein>
<feature type="transmembrane region" description="Helical" evidence="1">
    <location>
        <begin position="19"/>
        <end position="38"/>
    </location>
</feature>
<feature type="transmembrane region" description="Helical" evidence="1">
    <location>
        <begin position="378"/>
        <end position="395"/>
    </location>
</feature>
<feature type="transmembrane region" description="Helical" evidence="1">
    <location>
        <begin position="181"/>
        <end position="199"/>
    </location>
</feature>
<proteinExistence type="predicted"/>
<gene>
    <name evidence="2" type="ORF">HOP12_10870</name>
</gene>
<dbReference type="AlphaFoldDB" id="A0A849SRJ6"/>
<accession>A0A849SRJ6</accession>
<sequence>MTALVGLAIADFKERSRRYSFLVTLIAMVWAAQVFLPPTGSDYLTLSIAGHRGLYNSAWVGAQLTFLANAFLGLIGFYLVKNSIERDRESGVGALLAATPLSRVRYVVAKGVSNLLVLASMIGVVAVSGAVLQLVRGEVRTLEPLALLAPLVLVTLPFMALVAATAVLFEALPVLRGGLGNVVWFFAWATIGVPGGPVSRLGQSRLGDPFGLSTLLPSMVDACRERFPEAHATLSNFSVGIQISDKARTIGVHSFDWNGPGWTLEVILARLSWFVIAFGVMALAAIPFDRFAEPRLARDGMRSWGRRLWFGRLDASAGAVPAFAPLDDAIAGGGVTAVARDSRTPAERLVAVPVRSGFDLAGLARAELTIAIKGVSRWWLLAALGIVIAGCFVPLPHGARIVSALAWIWPLLIWSPFGTREQRFGTSGVLFSVPQPVVRPLLATWLAGAVLALAISAPIGARLALAGDGAPFAAWLVGVTFVPAFALACGVLTGSTRLFEASYLMLWYAGPLNGVPALDFGGASVPAGAFGTAFGFAIATAGMLTVAMAARRRRLVG</sequence>
<evidence type="ECO:0000256" key="1">
    <source>
        <dbReference type="SAM" id="Phobius"/>
    </source>
</evidence>
<keyword evidence="1" id="KW-0812">Transmembrane</keyword>
<evidence type="ECO:0000313" key="3">
    <source>
        <dbReference type="Proteomes" id="UP000580839"/>
    </source>
</evidence>
<dbReference type="Proteomes" id="UP000580839">
    <property type="component" value="Unassembled WGS sequence"/>
</dbReference>
<feature type="transmembrane region" description="Helical" evidence="1">
    <location>
        <begin position="115"/>
        <end position="135"/>
    </location>
</feature>
<feature type="transmembrane region" description="Helical" evidence="1">
    <location>
        <begin position="529"/>
        <end position="550"/>
    </location>
</feature>
<keyword evidence="1" id="KW-1133">Transmembrane helix</keyword>
<comment type="caution">
    <text evidence="2">The sequence shown here is derived from an EMBL/GenBank/DDBJ whole genome shotgun (WGS) entry which is preliminary data.</text>
</comment>
<feature type="transmembrane region" description="Helical" evidence="1">
    <location>
        <begin position="147"/>
        <end position="169"/>
    </location>
</feature>
<organism evidence="2 3">
    <name type="scientific">Eiseniibacteriota bacterium</name>
    <dbReference type="NCBI Taxonomy" id="2212470"/>
    <lineage>
        <taxon>Bacteria</taxon>
        <taxon>Candidatus Eiseniibacteriota</taxon>
    </lineage>
</organism>
<name>A0A849SRJ6_UNCEI</name>
<dbReference type="EMBL" id="JABFRW010000136">
    <property type="protein sequence ID" value="NOT34655.1"/>
    <property type="molecule type" value="Genomic_DNA"/>
</dbReference>
<evidence type="ECO:0000313" key="2">
    <source>
        <dbReference type="EMBL" id="NOT34655.1"/>
    </source>
</evidence>
<feature type="transmembrane region" description="Helical" evidence="1">
    <location>
        <begin position="58"/>
        <end position="80"/>
    </location>
</feature>
<keyword evidence="1" id="KW-0472">Membrane</keyword>